<organism>
    <name type="scientific">Ixodes scapularis</name>
    <name type="common">Black-legged tick</name>
    <name type="synonym">Deer tick</name>
    <dbReference type="NCBI Taxonomy" id="6945"/>
    <lineage>
        <taxon>Eukaryota</taxon>
        <taxon>Metazoa</taxon>
        <taxon>Ecdysozoa</taxon>
        <taxon>Arthropoda</taxon>
        <taxon>Chelicerata</taxon>
        <taxon>Arachnida</taxon>
        <taxon>Acari</taxon>
        <taxon>Parasitiformes</taxon>
        <taxon>Ixodida</taxon>
        <taxon>Ixodoidea</taxon>
        <taxon>Ixodidae</taxon>
        <taxon>Ixodinae</taxon>
        <taxon>Ixodes</taxon>
    </lineage>
</organism>
<dbReference type="AlphaFoldDB" id="B7PSF2"/>
<keyword evidence="3" id="KW-1185">Reference proteome</keyword>
<dbReference type="HOGENOM" id="CLU_2576501_0_0_1"/>
<proteinExistence type="predicted"/>
<reference evidence="1 3" key="1">
    <citation type="submission" date="2008-03" db="EMBL/GenBank/DDBJ databases">
        <title>Annotation of Ixodes scapularis.</title>
        <authorList>
            <consortium name="Ixodes scapularis Genome Project Consortium"/>
            <person name="Caler E."/>
            <person name="Hannick L.I."/>
            <person name="Bidwell S."/>
            <person name="Joardar V."/>
            <person name="Thiagarajan M."/>
            <person name="Amedeo P."/>
            <person name="Galinsky K.J."/>
            <person name="Schobel S."/>
            <person name="Inman J."/>
            <person name="Hostetler J."/>
            <person name="Miller J."/>
            <person name="Hammond M."/>
            <person name="Megy K."/>
            <person name="Lawson D."/>
            <person name="Kodira C."/>
            <person name="Sutton G."/>
            <person name="Meyer J."/>
            <person name="Hill C.A."/>
            <person name="Birren B."/>
            <person name="Nene V."/>
            <person name="Collins F."/>
            <person name="Alarcon-Chaidez F."/>
            <person name="Wikel S."/>
            <person name="Strausberg R."/>
        </authorList>
    </citation>
    <scope>NUCLEOTIDE SEQUENCE [LARGE SCALE GENOMIC DNA]</scope>
    <source>
        <strain evidence="3">Wikel</strain>
        <strain evidence="1">Wikel colony</strain>
    </source>
</reference>
<dbReference type="PaxDb" id="6945-B7PSF2"/>
<dbReference type="EMBL" id="ABJB010636828">
    <property type="status" value="NOT_ANNOTATED_CDS"/>
    <property type="molecule type" value="Genomic_DNA"/>
</dbReference>
<dbReference type="InParanoid" id="B7PSF2"/>
<accession>B7PSF2</accession>
<evidence type="ECO:0000313" key="3">
    <source>
        <dbReference type="Proteomes" id="UP000001555"/>
    </source>
</evidence>
<dbReference type="VEuPathDB" id="VectorBase:ISCI019472"/>
<dbReference type="Proteomes" id="UP000001555">
    <property type="component" value="Unassembled WGS sequence"/>
</dbReference>
<name>B7PSF2_IXOSC</name>
<evidence type="ECO:0000313" key="1">
    <source>
        <dbReference type="EMBL" id="EEC09524.1"/>
    </source>
</evidence>
<protein>
    <submittedName>
        <fullName evidence="1 2">Uncharacterized protein</fullName>
    </submittedName>
</protein>
<dbReference type="EnsemblMetazoa" id="ISCW019472-RA">
    <property type="protein sequence ID" value="ISCW019472-PA"/>
    <property type="gene ID" value="ISCW019472"/>
</dbReference>
<dbReference type="VEuPathDB" id="VectorBase:ISCW019472"/>
<evidence type="ECO:0000313" key="2">
    <source>
        <dbReference type="EnsemblMetazoa" id="ISCW019472-PA"/>
    </source>
</evidence>
<gene>
    <name evidence="1" type="ORF">IscW_ISCW019472</name>
</gene>
<sequence length="81" mass="8369">MCAVDDCGITSPISKAELIAAIEATKKKSALGHDGITYGVFKNFDGSAVDNLLEAQVSPTSSDHLGSLMFRIPLADLGASS</sequence>
<reference evidence="2" key="2">
    <citation type="submission" date="2020-05" db="UniProtKB">
        <authorList>
            <consortium name="EnsemblMetazoa"/>
        </authorList>
    </citation>
    <scope>IDENTIFICATION</scope>
    <source>
        <strain evidence="2">wikel</strain>
    </source>
</reference>
<dbReference type="EMBL" id="DS778349">
    <property type="protein sequence ID" value="EEC09524.1"/>
    <property type="molecule type" value="Genomic_DNA"/>
</dbReference>